<proteinExistence type="predicted"/>
<reference evidence="1 2" key="1">
    <citation type="submission" date="2020-10" db="EMBL/GenBank/DDBJ databases">
        <title>Phylogeny of dyella-like bacteria.</title>
        <authorList>
            <person name="Fu J."/>
        </authorList>
    </citation>
    <scope>NUCLEOTIDE SEQUENCE [LARGE SCALE GENOMIC DNA]</scope>
    <source>
        <strain evidence="1 2">DKC-1</strain>
    </source>
</reference>
<evidence type="ECO:0000313" key="1">
    <source>
        <dbReference type="EMBL" id="MFK2931824.1"/>
    </source>
</evidence>
<name>A0ABW8KI58_9GAMM</name>
<sequence length="409" mass="45982">MLPPLATIKDGLRRTTEALAAELALARPGGETPAWSELEWELAAAAAVAHGVAPLLDEYSTWDHPAWRHFLASQHAHVEQRHHRIIELLMRIDAGARTAGFPVVALKGSALHAEGIYAPGERPMADIDLLVREADVAAAGALLQKLGYEASFAQWKHRVFKPANGQPYAGLGEHRDAPVNIELHTRIQERLPVAAVDITERIYPREPRPGLNPYPSTGALMSHLLLHAAGNICGRSLRLMHLNDISLLATRMVARDWNELWGPHGDDAPWWALPPLRLVARYYRHAVPETVLARIERDCPPLLRTVSRRQTLTRVSCSELWLHALAGVEWSRSFGEAVRHLARHVRPTEEARKERADMARTQLWLQGQDWITSSRHRRVLTWLVRPVPRMDTLYVVRAALEPRALSTNK</sequence>
<dbReference type="Proteomes" id="UP001620397">
    <property type="component" value="Unassembled WGS sequence"/>
</dbReference>
<protein>
    <submittedName>
        <fullName evidence="1">Nucleotidyltransferase family protein</fullName>
    </submittedName>
</protein>
<keyword evidence="2" id="KW-1185">Reference proteome</keyword>
<gene>
    <name evidence="1" type="ORF">ISP14_13585</name>
</gene>
<dbReference type="InterPro" id="IPR039498">
    <property type="entry name" value="NTP_transf_5"/>
</dbReference>
<dbReference type="EMBL" id="JADIKL010000007">
    <property type="protein sequence ID" value="MFK2931824.1"/>
    <property type="molecule type" value="Genomic_DNA"/>
</dbReference>
<organism evidence="1 2">
    <name type="scientific">Dyella agri</name>
    <dbReference type="NCBI Taxonomy" id="1926869"/>
    <lineage>
        <taxon>Bacteria</taxon>
        <taxon>Pseudomonadati</taxon>
        <taxon>Pseudomonadota</taxon>
        <taxon>Gammaproteobacteria</taxon>
        <taxon>Lysobacterales</taxon>
        <taxon>Rhodanobacteraceae</taxon>
        <taxon>Dyella</taxon>
    </lineage>
</organism>
<accession>A0ABW8KI58</accession>
<evidence type="ECO:0000313" key="2">
    <source>
        <dbReference type="Proteomes" id="UP001620397"/>
    </source>
</evidence>
<dbReference type="Pfam" id="PF14907">
    <property type="entry name" value="NTP_transf_5"/>
    <property type="match status" value="1"/>
</dbReference>
<comment type="caution">
    <text evidence="1">The sequence shown here is derived from an EMBL/GenBank/DDBJ whole genome shotgun (WGS) entry which is preliminary data.</text>
</comment>
<dbReference type="RefSeq" id="WP_404540846.1">
    <property type="nucleotide sequence ID" value="NZ_JADIKL010000007.1"/>
</dbReference>